<organism evidence="2 3">
    <name type="scientific">Pontibacter chinhatensis</name>
    <dbReference type="NCBI Taxonomy" id="1436961"/>
    <lineage>
        <taxon>Bacteria</taxon>
        <taxon>Pseudomonadati</taxon>
        <taxon>Bacteroidota</taxon>
        <taxon>Cytophagia</taxon>
        <taxon>Cytophagales</taxon>
        <taxon>Hymenobacteraceae</taxon>
        <taxon>Pontibacter</taxon>
    </lineage>
</organism>
<dbReference type="PROSITE" id="PS51257">
    <property type="entry name" value="PROKAR_LIPOPROTEIN"/>
    <property type="match status" value="1"/>
</dbReference>
<dbReference type="EMBL" id="FOOT01000009">
    <property type="protein sequence ID" value="SFH27322.1"/>
    <property type="molecule type" value="Genomic_DNA"/>
</dbReference>
<feature type="chain" id="PRO_5011606702" evidence="1">
    <location>
        <begin position="21"/>
        <end position="518"/>
    </location>
</feature>
<evidence type="ECO:0000313" key="3">
    <source>
        <dbReference type="Proteomes" id="UP000198724"/>
    </source>
</evidence>
<dbReference type="OrthoDB" id="622163at2"/>
<dbReference type="AlphaFoldDB" id="A0A1I2YNX6"/>
<dbReference type="Pfam" id="PF12771">
    <property type="entry name" value="SusD-like_2"/>
    <property type="match status" value="1"/>
</dbReference>
<evidence type="ECO:0000313" key="2">
    <source>
        <dbReference type="EMBL" id="SFH27322.1"/>
    </source>
</evidence>
<protein>
    <submittedName>
        <fullName evidence="2">Starch-binding associating with outer membrane</fullName>
    </submittedName>
</protein>
<dbReference type="Gene3D" id="1.25.40.390">
    <property type="match status" value="1"/>
</dbReference>
<keyword evidence="3" id="KW-1185">Reference proteome</keyword>
<name>A0A1I2YNX6_9BACT</name>
<feature type="signal peptide" evidence="1">
    <location>
        <begin position="1"/>
        <end position="20"/>
    </location>
</feature>
<dbReference type="InterPro" id="IPR041662">
    <property type="entry name" value="SusD-like_2"/>
</dbReference>
<dbReference type="Proteomes" id="UP000198724">
    <property type="component" value="Unassembled WGS sequence"/>
</dbReference>
<dbReference type="STRING" id="1436961.SAMN05421739_10940"/>
<keyword evidence="1" id="KW-0732">Signal</keyword>
<proteinExistence type="predicted"/>
<accession>A0A1I2YNX6</accession>
<dbReference type="InterPro" id="IPR011990">
    <property type="entry name" value="TPR-like_helical_dom_sf"/>
</dbReference>
<reference evidence="3" key="1">
    <citation type="submission" date="2016-10" db="EMBL/GenBank/DDBJ databases">
        <authorList>
            <person name="Varghese N."/>
            <person name="Submissions S."/>
        </authorList>
    </citation>
    <scope>NUCLEOTIDE SEQUENCE [LARGE SCALE GENOMIC DNA]</scope>
    <source>
        <strain evidence="3">LP51</strain>
    </source>
</reference>
<dbReference type="RefSeq" id="WP_092104916.1">
    <property type="nucleotide sequence ID" value="NZ_FOOT01000009.1"/>
</dbReference>
<evidence type="ECO:0000256" key="1">
    <source>
        <dbReference type="SAM" id="SignalP"/>
    </source>
</evidence>
<dbReference type="SUPFAM" id="SSF48452">
    <property type="entry name" value="TPR-like"/>
    <property type="match status" value="1"/>
</dbReference>
<sequence>MKLYNKLLLGAALFSMVSCTEDFEEMNINPNQPANATSAQLLATAQYNYATNIGDAWNNARMGMYYAQYWSSTQYTDESRYQIREGVNQTMWNTFYASVLRELTTAQEIEAENQLNGFENRIAIAEIMKAMTFQTLSDIYGGPVPYSEALSTENVTPKYDNGKDIYIGVLNTLDEQIAILDEASPSFQSGDVMYSGNVALWKKFANSLRLRIALRMYDADQATATEHINKALNSSAGFISSNAESAKFAWISGAPNNNPLAEAYKTRIDFSVAEPFVDYLQKYDDPRIAVFARPLGTGNPLGSSFSPILDANGNPQYVGEPYGLNAGNGNSNGDAKIVSLPGDYVIGETAPTYILAYPEVEFMLAEVAARGIGATPLTAKQHYENGIKASFEETGLSTAEYEEYLKEVPYSESRNSSTAPDLETALDLIGSQKWIAMYGQGIQSWFERLRLDFDDPYTGEEIFVAPADGSVDPDVDMVPFRMSYPVTEASLNGTSYADAVQRIGGKNSLGVKPWWDVK</sequence>
<gene>
    <name evidence="2" type="ORF">SAMN05421739_10940</name>
</gene>